<sequence length="323" mass="34250">MARTKPTRANPAPGSGVIFALRAIGLVLLARWLFSMSLMGYRASLSAMASSPWACINVVLIFLLLVLPGAQARAERPLHPLPQWLRQALRFFALLGFLFAAWSVGVFAWAAGWRRALHALTVSNGWLLAAPALYAAVVWVCRPRALWRTNVAARRYAIGRYAVSLDMLTRTVVVWMESRKVGQYDARELSVRWPKGAEPRAASVEADAPAADAAGGAMAGAATSDVAAADAAARPACAAPPAQPDADASAAAPAAARASAKRPAVARPAPRAGGWFARPKIELLWDSPAAVGHNRQIVMRAPLATEGDRVAARALDASLKQIA</sequence>
<feature type="region of interest" description="Disordered" evidence="1">
    <location>
        <begin position="237"/>
        <end position="271"/>
    </location>
</feature>
<feature type="transmembrane region" description="Helical" evidence="2">
    <location>
        <begin position="46"/>
        <end position="67"/>
    </location>
</feature>
<organism evidence="3 4">
    <name type="scientific">Burkholderia pseudomallei</name>
    <name type="common">Pseudomonas pseudomallei</name>
    <dbReference type="NCBI Taxonomy" id="28450"/>
    <lineage>
        <taxon>Bacteria</taxon>
        <taxon>Pseudomonadati</taxon>
        <taxon>Pseudomonadota</taxon>
        <taxon>Betaproteobacteria</taxon>
        <taxon>Burkholderiales</taxon>
        <taxon>Burkholderiaceae</taxon>
        <taxon>Burkholderia</taxon>
        <taxon>pseudomallei group</taxon>
    </lineage>
</organism>
<evidence type="ECO:0000256" key="2">
    <source>
        <dbReference type="SAM" id="Phobius"/>
    </source>
</evidence>
<keyword evidence="2" id="KW-1133">Transmembrane helix</keyword>
<proteinExistence type="predicted"/>
<dbReference type="RefSeq" id="WP_024430050.1">
    <property type="nucleotide sequence ID" value="NZ_CM121439.1"/>
</dbReference>
<comment type="caution">
    <text evidence="3">The sequence shown here is derived from an EMBL/GenBank/DDBJ whole genome shotgun (WGS) entry which is preliminary data.</text>
</comment>
<accession>A0AA40MC38</accession>
<feature type="transmembrane region" description="Helical" evidence="2">
    <location>
        <begin position="88"/>
        <end position="110"/>
    </location>
</feature>
<protein>
    <submittedName>
        <fullName evidence="3">Uncharacterized protein</fullName>
    </submittedName>
</protein>
<gene>
    <name evidence="3" type="ORF">Y036_3111</name>
</gene>
<dbReference type="EMBL" id="JQIM01000010">
    <property type="protein sequence ID" value="KGX07625.1"/>
    <property type="molecule type" value="Genomic_DNA"/>
</dbReference>
<feature type="transmembrane region" description="Helical" evidence="2">
    <location>
        <begin position="12"/>
        <end position="34"/>
    </location>
</feature>
<keyword evidence="2" id="KW-0812">Transmembrane</keyword>
<keyword evidence="2" id="KW-0472">Membrane</keyword>
<name>A0AA40MC38_BURPE</name>
<evidence type="ECO:0000256" key="1">
    <source>
        <dbReference type="SAM" id="MobiDB-lite"/>
    </source>
</evidence>
<evidence type="ECO:0000313" key="4">
    <source>
        <dbReference type="Proteomes" id="UP000030475"/>
    </source>
</evidence>
<dbReference type="Proteomes" id="UP000030475">
    <property type="component" value="Unassembled WGS sequence"/>
</dbReference>
<dbReference type="AlphaFoldDB" id="A0AA40MC38"/>
<evidence type="ECO:0000313" key="3">
    <source>
        <dbReference type="EMBL" id="KGX07625.1"/>
    </source>
</evidence>
<reference evidence="3 4" key="1">
    <citation type="submission" date="2014-08" db="EMBL/GenBank/DDBJ databases">
        <authorList>
            <person name="Bunnell A."/>
            <person name="Chain P.S."/>
            <person name="Chertkov O."/>
            <person name="Currie B.J."/>
            <person name="Daligault H.E."/>
            <person name="Davenport K.W."/>
            <person name="Davis C."/>
            <person name="Gleasner C.D."/>
            <person name="Johnson S.L."/>
            <person name="Kaestli M."/>
            <person name="Koren S."/>
            <person name="Kunde Y.A."/>
            <person name="Mayo M."/>
            <person name="McMurry K.K."/>
            <person name="Price E.P."/>
            <person name="Reitenga K.G."/>
            <person name="Robison R."/>
            <person name="Rosovitz M.J."/>
            <person name="Sarovich D.S."/>
            <person name="Teshima H."/>
        </authorList>
    </citation>
    <scope>NUCLEOTIDE SEQUENCE [LARGE SCALE GENOMIC DNA]</scope>
    <source>
        <strain evidence="3 4">MSHR44</strain>
    </source>
</reference>
<feature type="transmembrane region" description="Helical" evidence="2">
    <location>
        <begin position="116"/>
        <end position="140"/>
    </location>
</feature>